<dbReference type="InterPro" id="IPR007197">
    <property type="entry name" value="rSAM"/>
</dbReference>
<comment type="similarity">
    <text evidence="1">Belongs to the anaerobic coproporphyrinogen-III oxidase family. HemW subfamily.</text>
</comment>
<proteinExistence type="inferred from homology"/>
<keyword evidence="2" id="KW-0949">S-adenosyl-L-methionine</keyword>
<name>A0A8I0N9J2_BRUAN</name>
<dbReference type="PANTHER" id="PTHR13932">
    <property type="entry name" value="COPROPORPHYRINIGEN III OXIDASE"/>
    <property type="match status" value="1"/>
</dbReference>
<reference evidence="4" key="1">
    <citation type="submission" date="2020-09" db="EMBL/GenBank/DDBJ databases">
        <authorList>
            <person name="Dalcin Martins P."/>
        </authorList>
    </citation>
    <scope>NUCLEOTIDE SEQUENCE</scope>
    <source>
        <strain evidence="4">MAG47</strain>
    </source>
</reference>
<dbReference type="PANTHER" id="PTHR13932:SF5">
    <property type="entry name" value="RADICAL S-ADENOSYL METHIONINE DOMAIN-CONTAINING PROTEIN 1, MITOCHONDRIAL"/>
    <property type="match status" value="1"/>
</dbReference>
<comment type="subcellular location">
    <subcellularLocation>
        <location evidence="2">Cytoplasm</location>
    </subcellularLocation>
</comment>
<dbReference type="Proteomes" id="UP000642265">
    <property type="component" value="Unassembled WGS sequence"/>
</dbReference>
<gene>
    <name evidence="4" type="ORF">IH622_18400</name>
</gene>
<dbReference type="SUPFAM" id="SSF102114">
    <property type="entry name" value="Radical SAM enzymes"/>
    <property type="match status" value="1"/>
</dbReference>
<dbReference type="Gene3D" id="3.30.750.200">
    <property type="match status" value="1"/>
</dbReference>
<dbReference type="InterPro" id="IPR006638">
    <property type="entry name" value="Elp3/MiaA/NifB-like_rSAM"/>
</dbReference>
<keyword evidence="2" id="KW-0004">4Fe-4S</keyword>
<evidence type="ECO:0000256" key="1">
    <source>
        <dbReference type="ARBA" id="ARBA00006100"/>
    </source>
</evidence>
<dbReference type="AlphaFoldDB" id="A0A8I0N9J2"/>
<dbReference type="InterPro" id="IPR058240">
    <property type="entry name" value="rSAM_sf"/>
</dbReference>
<dbReference type="SFLD" id="SFLDS00029">
    <property type="entry name" value="Radical_SAM"/>
    <property type="match status" value="1"/>
</dbReference>
<dbReference type="SFLD" id="SFLDF00562">
    <property type="entry name" value="HemN-like__clustered_with_heat"/>
    <property type="match status" value="1"/>
</dbReference>
<keyword evidence="2" id="KW-0349">Heme</keyword>
<accession>A0A8I0N9J2</accession>
<dbReference type="Pfam" id="PF04055">
    <property type="entry name" value="Radical_SAM"/>
    <property type="match status" value="1"/>
</dbReference>
<dbReference type="GO" id="GO:0004109">
    <property type="term" value="F:coproporphyrinogen oxidase activity"/>
    <property type="evidence" value="ECO:0007669"/>
    <property type="project" value="InterPro"/>
</dbReference>
<dbReference type="SFLD" id="SFLDF00288">
    <property type="entry name" value="HemN-like__clustered_with_nucl"/>
    <property type="match status" value="1"/>
</dbReference>
<keyword evidence="2" id="KW-0963">Cytoplasm</keyword>
<keyword evidence="2" id="KW-0479">Metal-binding</keyword>
<dbReference type="InterPro" id="IPR010723">
    <property type="entry name" value="HemN_C"/>
</dbReference>
<sequence>MDDTLALYVHWPFCRSKCPYCDFNSYAVEAIEQERWRASLLREIEYFANETNGRVLSSIFFGGGTPSLMAPATAAAVIAAAKRHWQTTDDLEVTLEANPTSSEAGLFAALAEAGVTRLSLGVQSFDNAALAFLGRAHDAIEAKRAIAMAAATFERFSFDLIYARPGQTVAVWQRELAEALAFAPGHLSVYQLTIEPGTRFHEDGVGAADEEMAAALYEATHEVLGTAGLPAYEISNHARPGAECQHNLGIWRGGDYVGVGPGAHGRLTGPGGTEALRQIHTPGRWLAAVDRQGHGTVERIRLDPRQRADELVMLGLRTAEGINRARFSARSGLALEDAVDAGALAEIIDGGFLETDGESLRASPAGHQRLNAVLSRLLA</sequence>
<dbReference type="GO" id="GO:0005737">
    <property type="term" value="C:cytoplasm"/>
    <property type="evidence" value="ECO:0007669"/>
    <property type="project" value="UniProtKB-SubCell"/>
</dbReference>
<dbReference type="GO" id="GO:0051539">
    <property type="term" value="F:4 iron, 4 sulfur cluster binding"/>
    <property type="evidence" value="ECO:0007669"/>
    <property type="project" value="UniProtKB-UniRule"/>
</dbReference>
<dbReference type="NCBIfam" id="TIGR00539">
    <property type="entry name" value="hemN_rel"/>
    <property type="match status" value="1"/>
</dbReference>
<comment type="caution">
    <text evidence="4">The sequence shown here is derived from an EMBL/GenBank/DDBJ whole genome shotgun (WGS) entry which is preliminary data.</text>
</comment>
<evidence type="ECO:0000313" key="4">
    <source>
        <dbReference type="EMBL" id="MBE0562766.1"/>
    </source>
</evidence>
<dbReference type="Pfam" id="PF06969">
    <property type="entry name" value="HemN_C"/>
    <property type="match status" value="1"/>
</dbReference>
<dbReference type="PROSITE" id="PS51918">
    <property type="entry name" value="RADICAL_SAM"/>
    <property type="match status" value="1"/>
</dbReference>
<dbReference type="EMBL" id="JACZKO010000048">
    <property type="protein sequence ID" value="MBE0562766.1"/>
    <property type="molecule type" value="Genomic_DNA"/>
</dbReference>
<dbReference type="CDD" id="cd01335">
    <property type="entry name" value="Radical_SAM"/>
    <property type="match status" value="1"/>
</dbReference>
<evidence type="ECO:0000313" key="5">
    <source>
        <dbReference type="Proteomes" id="UP000642265"/>
    </source>
</evidence>
<feature type="domain" description="Radical SAM core" evidence="3">
    <location>
        <begin position="1"/>
        <end position="227"/>
    </location>
</feature>
<dbReference type="GO" id="GO:0006779">
    <property type="term" value="P:porphyrin-containing compound biosynthetic process"/>
    <property type="evidence" value="ECO:0007669"/>
    <property type="project" value="InterPro"/>
</dbReference>
<protein>
    <recommendedName>
        <fullName evidence="2">Heme chaperone HemW</fullName>
    </recommendedName>
</protein>
<keyword evidence="2" id="KW-0143">Chaperone</keyword>
<dbReference type="GO" id="GO:0046872">
    <property type="term" value="F:metal ion binding"/>
    <property type="evidence" value="ECO:0007669"/>
    <property type="project" value="UniProtKB-UniRule"/>
</dbReference>
<evidence type="ECO:0000256" key="2">
    <source>
        <dbReference type="RuleBase" id="RU364116"/>
    </source>
</evidence>
<organism evidence="4 5">
    <name type="scientific">Brucella anthropi</name>
    <name type="common">Ochrobactrum anthropi</name>
    <dbReference type="NCBI Taxonomy" id="529"/>
    <lineage>
        <taxon>Bacteria</taxon>
        <taxon>Pseudomonadati</taxon>
        <taxon>Pseudomonadota</taxon>
        <taxon>Alphaproteobacteria</taxon>
        <taxon>Hyphomicrobiales</taxon>
        <taxon>Brucellaceae</taxon>
        <taxon>Brucella/Ochrobactrum group</taxon>
        <taxon>Brucella</taxon>
    </lineage>
</organism>
<reference evidence="4" key="2">
    <citation type="submission" date="2020-10" db="EMBL/GenBank/DDBJ databases">
        <title>Enrichment of novel Verrucomicrobia, Bacteroidetes and Krumholzibacteria in an oxygen-limited, methane- and iron-fed bioreactor inoculated with Bothnian Sea sediments.</title>
        <authorList>
            <person name="Martins P.D."/>
            <person name="de Jong A."/>
            <person name="Lenstra W.K."/>
            <person name="van Helmond N.A.G.M."/>
            <person name="Slomp C.P."/>
            <person name="Jetten M.S.M."/>
            <person name="Welte C.U."/>
            <person name="Rasigraf O."/>
        </authorList>
    </citation>
    <scope>NUCLEOTIDE SEQUENCE</scope>
    <source>
        <strain evidence="4">MAG47</strain>
    </source>
</reference>
<comment type="function">
    <text evidence="2">Probably acts as a heme chaperone, transferring heme to an unknown acceptor. Binds one molecule of heme per monomer, possibly covalently. Binds 1 [4Fe-4S] cluster. The cluster is coordinated with 3 cysteines and an exchangeable S-adenosyl-L-methionine.</text>
</comment>
<evidence type="ECO:0000259" key="3">
    <source>
        <dbReference type="PROSITE" id="PS51918"/>
    </source>
</evidence>
<dbReference type="InterPro" id="IPR034505">
    <property type="entry name" value="Coproporphyrinogen-III_oxidase"/>
</dbReference>
<dbReference type="InterPro" id="IPR004559">
    <property type="entry name" value="HemW-like"/>
</dbReference>
<dbReference type="SFLD" id="SFLDG01065">
    <property type="entry name" value="anaerobic_coproporphyrinogen-I"/>
    <property type="match status" value="1"/>
</dbReference>
<keyword evidence="2" id="KW-0411">Iron-sulfur</keyword>
<dbReference type="SMART" id="SM00729">
    <property type="entry name" value="Elp3"/>
    <property type="match status" value="1"/>
</dbReference>
<keyword evidence="2" id="KW-0408">Iron</keyword>